<keyword evidence="2" id="KW-1185">Reference proteome</keyword>
<dbReference type="Proteomes" id="UP000190648">
    <property type="component" value="Unassembled WGS sequence"/>
</dbReference>
<reference evidence="1 2" key="1">
    <citation type="submission" date="2016-02" db="EMBL/GenBank/DDBJ databases">
        <title>Band-tailed pigeon sequencing and assembly.</title>
        <authorList>
            <person name="Soares A.E."/>
            <person name="Novak B.J."/>
            <person name="Rice E.S."/>
            <person name="O'Connell B."/>
            <person name="Chang D."/>
            <person name="Weber S."/>
            <person name="Shapiro B."/>
        </authorList>
    </citation>
    <scope>NUCLEOTIDE SEQUENCE [LARGE SCALE GENOMIC DNA]</scope>
    <source>
        <strain evidence="1">BTP2013</strain>
        <tissue evidence="1">Blood</tissue>
    </source>
</reference>
<evidence type="ECO:0000313" key="1">
    <source>
        <dbReference type="EMBL" id="OPJ82364.1"/>
    </source>
</evidence>
<name>A0A1V4KD71_PATFA</name>
<comment type="caution">
    <text evidence="1">The sequence shown here is derived from an EMBL/GenBank/DDBJ whole genome shotgun (WGS) entry which is preliminary data.</text>
</comment>
<accession>A0A1V4KD71</accession>
<dbReference type="EMBL" id="LSYS01003700">
    <property type="protein sequence ID" value="OPJ82364.1"/>
    <property type="molecule type" value="Genomic_DNA"/>
</dbReference>
<gene>
    <name evidence="1" type="ORF">AV530_014134</name>
</gene>
<organism evidence="1 2">
    <name type="scientific">Patagioenas fasciata monilis</name>
    <dbReference type="NCBI Taxonomy" id="372326"/>
    <lineage>
        <taxon>Eukaryota</taxon>
        <taxon>Metazoa</taxon>
        <taxon>Chordata</taxon>
        <taxon>Craniata</taxon>
        <taxon>Vertebrata</taxon>
        <taxon>Euteleostomi</taxon>
        <taxon>Archelosauria</taxon>
        <taxon>Archosauria</taxon>
        <taxon>Dinosauria</taxon>
        <taxon>Saurischia</taxon>
        <taxon>Theropoda</taxon>
        <taxon>Coelurosauria</taxon>
        <taxon>Aves</taxon>
        <taxon>Neognathae</taxon>
        <taxon>Neoaves</taxon>
        <taxon>Columbimorphae</taxon>
        <taxon>Columbiformes</taxon>
        <taxon>Columbidae</taxon>
        <taxon>Patagioenas</taxon>
    </lineage>
</organism>
<protein>
    <submittedName>
        <fullName evidence="1">Uncharacterized protein</fullName>
    </submittedName>
</protein>
<proteinExistence type="predicted"/>
<dbReference type="AlphaFoldDB" id="A0A1V4KD71"/>
<evidence type="ECO:0000313" key="2">
    <source>
        <dbReference type="Proteomes" id="UP000190648"/>
    </source>
</evidence>
<sequence length="90" mass="10067">MSPLIKWVRKCQENGKKVEGNNYFAIGSGKISAGSLSKAIFSSNDIATLGVLPKDAVEEEKKRVKLIILKTVRQQRYKIFRDVLLLLCDG</sequence>